<dbReference type="PANTHER" id="PTHR47481:SF36">
    <property type="entry name" value="CCHC-TYPE DOMAIN-CONTAINING PROTEIN"/>
    <property type="match status" value="1"/>
</dbReference>
<comment type="caution">
    <text evidence="3">The sequence shown here is derived from an EMBL/GenBank/DDBJ whole genome shotgun (WGS) entry which is preliminary data.</text>
</comment>
<dbReference type="InterPro" id="IPR005162">
    <property type="entry name" value="Retrotrans_gag_dom"/>
</dbReference>
<feature type="domain" description="Retrotransposon gag" evidence="2">
    <location>
        <begin position="111"/>
        <end position="176"/>
    </location>
</feature>
<evidence type="ECO:0000313" key="3">
    <source>
        <dbReference type="EMBL" id="KAJ9190161.1"/>
    </source>
</evidence>
<gene>
    <name evidence="3" type="ORF">P3X46_001389</name>
</gene>
<evidence type="ECO:0000256" key="1">
    <source>
        <dbReference type="SAM" id="MobiDB-lite"/>
    </source>
</evidence>
<accession>A0ABQ9NF21</accession>
<name>A0ABQ9NF21_HEVBR</name>
<reference evidence="3" key="1">
    <citation type="journal article" date="2023" name="Plant Biotechnol. J.">
        <title>Chromosome-level wild Hevea brasiliensis genome provides new tools for genomic-assisted breeding and valuable loci to elevate rubber yield.</title>
        <authorList>
            <person name="Cheng H."/>
            <person name="Song X."/>
            <person name="Hu Y."/>
            <person name="Wu T."/>
            <person name="Yang Q."/>
            <person name="An Z."/>
            <person name="Feng S."/>
            <person name="Deng Z."/>
            <person name="Wu W."/>
            <person name="Zeng X."/>
            <person name="Tu M."/>
            <person name="Wang X."/>
            <person name="Huang H."/>
        </authorList>
    </citation>
    <scope>NUCLEOTIDE SEQUENCE</scope>
    <source>
        <strain evidence="3">MT/VB/25A 57/8</strain>
    </source>
</reference>
<feature type="compositionally biased region" description="Basic residues" evidence="1">
    <location>
        <begin position="43"/>
        <end position="53"/>
    </location>
</feature>
<sequence length="203" mass="23222">MRAFSLSSPSLAAVSGGFGRRRRVAGRVGSRLGGRCPITGEGRRRREGRRGEKRKWGGGGEGVLLPIFESHFFFFFPKRLAVTVETHCHTPKSLSLFFFFFFLWLLQDTLAELFTRKNDAKLQQLENELLSISQQDMNVSQYFTKIKSLCQEISKLDIQNQITETSMRRIVIHGLHPEFNTLVAATHGWAKEPNLNELKKYIC</sequence>
<organism evidence="3 4">
    <name type="scientific">Hevea brasiliensis</name>
    <name type="common">Para rubber tree</name>
    <name type="synonym">Siphonia brasiliensis</name>
    <dbReference type="NCBI Taxonomy" id="3981"/>
    <lineage>
        <taxon>Eukaryota</taxon>
        <taxon>Viridiplantae</taxon>
        <taxon>Streptophyta</taxon>
        <taxon>Embryophyta</taxon>
        <taxon>Tracheophyta</taxon>
        <taxon>Spermatophyta</taxon>
        <taxon>Magnoliopsida</taxon>
        <taxon>eudicotyledons</taxon>
        <taxon>Gunneridae</taxon>
        <taxon>Pentapetalae</taxon>
        <taxon>rosids</taxon>
        <taxon>fabids</taxon>
        <taxon>Malpighiales</taxon>
        <taxon>Euphorbiaceae</taxon>
        <taxon>Crotonoideae</taxon>
        <taxon>Micrandreae</taxon>
        <taxon>Hevea</taxon>
    </lineage>
</organism>
<proteinExistence type="predicted"/>
<dbReference type="Pfam" id="PF03732">
    <property type="entry name" value="Retrotrans_gag"/>
    <property type="match status" value="1"/>
</dbReference>
<keyword evidence="4" id="KW-1185">Reference proteome</keyword>
<dbReference type="PANTHER" id="PTHR47481">
    <property type="match status" value="1"/>
</dbReference>
<evidence type="ECO:0000313" key="4">
    <source>
        <dbReference type="Proteomes" id="UP001174677"/>
    </source>
</evidence>
<dbReference type="EMBL" id="JARPOI010000001">
    <property type="protein sequence ID" value="KAJ9190161.1"/>
    <property type="molecule type" value="Genomic_DNA"/>
</dbReference>
<evidence type="ECO:0000259" key="2">
    <source>
        <dbReference type="Pfam" id="PF03732"/>
    </source>
</evidence>
<dbReference type="Proteomes" id="UP001174677">
    <property type="component" value="Chromosome 1"/>
</dbReference>
<feature type="region of interest" description="Disordered" evidence="1">
    <location>
        <begin position="30"/>
        <end position="56"/>
    </location>
</feature>
<protein>
    <recommendedName>
        <fullName evidence="2">Retrotransposon gag domain-containing protein</fullName>
    </recommendedName>
</protein>